<organism evidence="3 4">
    <name type="scientific">Thermanaeromonas toyohensis ToBE</name>
    <dbReference type="NCBI Taxonomy" id="698762"/>
    <lineage>
        <taxon>Bacteria</taxon>
        <taxon>Bacillati</taxon>
        <taxon>Bacillota</taxon>
        <taxon>Clostridia</taxon>
        <taxon>Neomoorellales</taxon>
        <taxon>Neomoorellaceae</taxon>
        <taxon>Thermanaeromonas</taxon>
    </lineage>
</organism>
<dbReference type="GO" id="GO:0016491">
    <property type="term" value="F:oxidoreductase activity"/>
    <property type="evidence" value="ECO:0007669"/>
    <property type="project" value="UniProtKB-KW"/>
</dbReference>
<evidence type="ECO:0000259" key="2">
    <source>
        <dbReference type="Pfam" id="PF02754"/>
    </source>
</evidence>
<keyword evidence="1" id="KW-0560">Oxidoreductase</keyword>
<feature type="domain" description="Cysteine-rich" evidence="2">
    <location>
        <begin position="4"/>
        <end position="85"/>
    </location>
</feature>
<dbReference type="InterPro" id="IPR051278">
    <property type="entry name" value="HdrB/HdrD_reductase"/>
</dbReference>
<dbReference type="OrthoDB" id="9777685at2"/>
<dbReference type="InterPro" id="IPR004017">
    <property type="entry name" value="Cys_rich_dom"/>
</dbReference>
<feature type="domain" description="Cysteine-rich" evidence="2">
    <location>
        <begin position="150"/>
        <end position="239"/>
    </location>
</feature>
<reference evidence="3 4" key="1">
    <citation type="submission" date="2017-04" db="EMBL/GenBank/DDBJ databases">
        <authorList>
            <person name="Afonso C.L."/>
            <person name="Miller P.J."/>
            <person name="Scott M.A."/>
            <person name="Spackman E."/>
            <person name="Goraichik I."/>
            <person name="Dimitrov K.M."/>
            <person name="Suarez D.L."/>
            <person name="Swayne D.E."/>
        </authorList>
    </citation>
    <scope>NUCLEOTIDE SEQUENCE [LARGE SCALE GENOMIC DNA]</scope>
    <source>
        <strain evidence="3 4">ToBE</strain>
    </source>
</reference>
<accession>A0A1W1VXM7</accession>
<evidence type="ECO:0000313" key="3">
    <source>
        <dbReference type="EMBL" id="SMB98088.1"/>
    </source>
</evidence>
<dbReference type="AlphaFoldDB" id="A0A1W1VXM7"/>
<dbReference type="STRING" id="698762.SAMN00808754_2118"/>
<dbReference type="Proteomes" id="UP000192569">
    <property type="component" value="Chromosome I"/>
</dbReference>
<protein>
    <submittedName>
        <fullName evidence="3">Heterodisulfide reductase subunit B</fullName>
    </submittedName>
</protein>
<proteinExistence type="predicted"/>
<gene>
    <name evidence="3" type="ORF">SAMN00808754_2118</name>
</gene>
<keyword evidence="4" id="KW-1185">Reference proteome</keyword>
<dbReference type="Gene3D" id="1.20.1050.140">
    <property type="match status" value="1"/>
</dbReference>
<evidence type="ECO:0000256" key="1">
    <source>
        <dbReference type="ARBA" id="ARBA00023002"/>
    </source>
</evidence>
<name>A0A1W1VXM7_9FIRM</name>
<dbReference type="EMBL" id="LT838272">
    <property type="protein sequence ID" value="SMB98088.1"/>
    <property type="molecule type" value="Genomic_DNA"/>
</dbReference>
<dbReference type="PANTHER" id="PTHR42947">
    <property type="entry name" value="COB--COM HETERODISULFIDE REDUCTASE SUBUNIT B 1"/>
    <property type="match status" value="1"/>
</dbReference>
<evidence type="ECO:0000313" key="4">
    <source>
        <dbReference type="Proteomes" id="UP000192569"/>
    </source>
</evidence>
<sequence length="288" mass="31138">MLFGYYPGCSLHSTAAEYDASTRAVFQALNIPLKEVPDWNCCGATSGHSLNTYLSHSLALRNLVLAEGVAPHLVVPCAACYNALRSTQAFLESGEKEAKKLKEDINSFMGREYKGVLKVHHLLEVLGAPEVLSLLKEKQKVSLAGLKPAAYYGCLLTRPPKIVNFEANAEQPQLMDRLLKALGAEPVSWSHKTECCGASLSIPAAEIVYELVKKIVQAAVRAGANVLVTACPLCQTNLDTRQPEGYNLPVLYISEILGLALGISAPWLNKHIIDPSPVLKSCNLSLTA</sequence>
<dbReference type="Pfam" id="PF02754">
    <property type="entry name" value="CCG"/>
    <property type="match status" value="2"/>
</dbReference>
<dbReference type="RefSeq" id="WP_084665684.1">
    <property type="nucleotide sequence ID" value="NZ_LT838272.1"/>
</dbReference>
<dbReference type="PANTHER" id="PTHR42947:SF1">
    <property type="entry name" value="COB--COM HETERODISULFIDE REDUCTASE SUBUNIT B 1"/>
    <property type="match status" value="1"/>
</dbReference>